<organism evidence="8 9">
    <name type="scientific">Roseburia amylophila</name>
    <dbReference type="NCBI Taxonomy" id="2981794"/>
    <lineage>
        <taxon>Bacteria</taxon>
        <taxon>Bacillati</taxon>
        <taxon>Bacillota</taxon>
        <taxon>Clostridia</taxon>
        <taxon>Lachnospirales</taxon>
        <taxon>Lachnospiraceae</taxon>
        <taxon>Roseburia</taxon>
    </lineage>
</organism>
<dbReference type="InterPro" id="IPR050515">
    <property type="entry name" value="Beta-lactam/transpept"/>
</dbReference>
<dbReference type="GO" id="GO:0008658">
    <property type="term" value="F:penicillin binding"/>
    <property type="evidence" value="ECO:0007669"/>
    <property type="project" value="InterPro"/>
</dbReference>
<evidence type="ECO:0000256" key="5">
    <source>
        <dbReference type="SAM" id="Phobius"/>
    </source>
</evidence>
<evidence type="ECO:0000313" key="8">
    <source>
        <dbReference type="EMBL" id="MCC2241645.1"/>
    </source>
</evidence>
<gene>
    <name evidence="8" type="ORF">LKD47_04890</name>
</gene>
<dbReference type="GO" id="GO:0005886">
    <property type="term" value="C:plasma membrane"/>
    <property type="evidence" value="ECO:0007669"/>
    <property type="project" value="TreeGrafter"/>
</dbReference>
<evidence type="ECO:0000259" key="6">
    <source>
        <dbReference type="Pfam" id="PF00905"/>
    </source>
</evidence>
<accession>A0AAW4WFX8</accession>
<name>A0AAW4WFX8_9FIRM</name>
<protein>
    <submittedName>
        <fullName evidence="8">Penicillin-binding protein 2</fullName>
    </submittedName>
</protein>
<dbReference type="Pfam" id="PF03717">
    <property type="entry name" value="PBP_dimer"/>
    <property type="match status" value="1"/>
</dbReference>
<sequence>MAGKRRGGKKIAKFSKKMQKKLVVLFVIIALLLLGLIVRLMYIEHTSGKKYEKKVLSQQKYDSTVIPYQRGNITDCKGTILATSVDVYNVILDCKVLNSDSADIDPTIDALITCFPQLNETDLRNLITDKPKSQYNVLAKKLSYEEIRTFEDMQAAEKEASDKKSGDAEKKGKINGVWFEKEYQREYPYGSLASAVVGFTTSGNLGMNGVENSYNSVLNGTNGREYGYLNSDSNFEKTVIDAQNGNDVTLTIDANIQKIVEDKIAAFEEEYRDAAREGAGSKHVGVIVMNPQNAEVLAMANYPNYDSSNPRDLSAYYTQEEIDAMDDDAELDALNQLWSNFCITYTYEPGSTVKPFTVSCGLDTGTLDPNRTFICDGYETISGHDIHCVNTNGHGLETVEDALKNSCNDALMQMSYDIGPENFSKYQQIFGFGTKTNIDLPGEARTDSLIYTEDQLSTINLATNSFGQNFNVTMIQVASAFCSIINGGNYYQPHVVKKITDENGNVIREDNGTLLKKTVSSSTSELLKQYLYATVSDGTGKYAKVPGYSMGGKTGTAQKLPRGQGNYLVSFIGFAPVDNPQLLVYVVVDEPNAEEEFHSTFAQEIAKGIFEETLPYLNIYPDEDIVVTEETDPAEAPADGTTDVPDSAPEDSMVDQTPDIAEETVPPEDGLQPQDVAQ</sequence>
<feature type="domain" description="Penicillin-binding protein transpeptidase" evidence="6">
    <location>
        <begin position="285"/>
        <end position="610"/>
    </location>
</feature>
<dbReference type="Gene3D" id="3.40.710.10">
    <property type="entry name" value="DD-peptidase/beta-lactamase superfamily"/>
    <property type="match status" value="1"/>
</dbReference>
<keyword evidence="5" id="KW-0812">Transmembrane</keyword>
<dbReference type="SUPFAM" id="SSF56601">
    <property type="entry name" value="beta-lactamase/transpeptidase-like"/>
    <property type="match status" value="1"/>
</dbReference>
<evidence type="ECO:0000256" key="2">
    <source>
        <dbReference type="ARBA" id="ARBA00007171"/>
    </source>
</evidence>
<dbReference type="InterPro" id="IPR001460">
    <property type="entry name" value="PCN-bd_Tpept"/>
</dbReference>
<proteinExistence type="inferred from homology"/>
<evidence type="ECO:0000256" key="1">
    <source>
        <dbReference type="ARBA" id="ARBA00004370"/>
    </source>
</evidence>
<dbReference type="PANTHER" id="PTHR30627">
    <property type="entry name" value="PEPTIDOGLYCAN D,D-TRANSPEPTIDASE"/>
    <property type="match status" value="1"/>
</dbReference>
<evidence type="ECO:0000313" key="9">
    <source>
        <dbReference type="Proteomes" id="UP001198893"/>
    </source>
</evidence>
<dbReference type="SUPFAM" id="SSF56519">
    <property type="entry name" value="Penicillin binding protein dimerisation domain"/>
    <property type="match status" value="1"/>
</dbReference>
<feature type="region of interest" description="Disordered" evidence="4">
    <location>
        <begin position="630"/>
        <end position="678"/>
    </location>
</feature>
<comment type="subcellular location">
    <subcellularLocation>
        <location evidence="1">Membrane</location>
    </subcellularLocation>
</comment>
<evidence type="ECO:0000259" key="7">
    <source>
        <dbReference type="Pfam" id="PF03717"/>
    </source>
</evidence>
<comment type="similarity">
    <text evidence="2">Belongs to the transpeptidase family.</text>
</comment>
<keyword evidence="3 5" id="KW-0472">Membrane</keyword>
<dbReference type="Pfam" id="PF00905">
    <property type="entry name" value="Transpeptidase"/>
    <property type="match status" value="1"/>
</dbReference>
<dbReference type="RefSeq" id="WP_227709814.1">
    <property type="nucleotide sequence ID" value="NZ_JAJEQW010000003.1"/>
</dbReference>
<dbReference type="GO" id="GO:0071555">
    <property type="term" value="P:cell wall organization"/>
    <property type="evidence" value="ECO:0007669"/>
    <property type="project" value="TreeGrafter"/>
</dbReference>
<dbReference type="InterPro" id="IPR036138">
    <property type="entry name" value="PBP_dimer_sf"/>
</dbReference>
<comment type="caution">
    <text evidence="8">The sequence shown here is derived from an EMBL/GenBank/DDBJ whole genome shotgun (WGS) entry which is preliminary data.</text>
</comment>
<evidence type="ECO:0000256" key="4">
    <source>
        <dbReference type="SAM" id="MobiDB-lite"/>
    </source>
</evidence>
<reference evidence="8" key="1">
    <citation type="submission" date="2021-10" db="EMBL/GenBank/DDBJ databases">
        <title>Anaerobic single-cell dispensing facilitates the cultivation of human gut bacteria.</title>
        <authorList>
            <person name="Afrizal A."/>
        </authorList>
    </citation>
    <scope>NUCLEOTIDE SEQUENCE</scope>
    <source>
        <strain evidence="8">CLA-AA-H204</strain>
    </source>
</reference>
<dbReference type="Gene3D" id="3.90.1310.10">
    <property type="entry name" value="Penicillin-binding protein 2a (Domain 2)"/>
    <property type="match status" value="1"/>
</dbReference>
<feature type="domain" description="Penicillin-binding protein dimerisation" evidence="7">
    <location>
        <begin position="66"/>
        <end position="237"/>
    </location>
</feature>
<dbReference type="Proteomes" id="UP001198893">
    <property type="component" value="Unassembled WGS sequence"/>
</dbReference>
<dbReference type="InterPro" id="IPR012338">
    <property type="entry name" value="Beta-lactam/transpept-like"/>
</dbReference>
<evidence type="ECO:0000256" key="3">
    <source>
        <dbReference type="ARBA" id="ARBA00023136"/>
    </source>
</evidence>
<dbReference type="AlphaFoldDB" id="A0AAW4WFX8"/>
<feature type="transmembrane region" description="Helical" evidence="5">
    <location>
        <begin position="21"/>
        <end position="42"/>
    </location>
</feature>
<dbReference type="InterPro" id="IPR005311">
    <property type="entry name" value="PBP_dimer"/>
</dbReference>
<dbReference type="EMBL" id="JAJEQW010000003">
    <property type="protein sequence ID" value="MCC2241645.1"/>
    <property type="molecule type" value="Genomic_DNA"/>
</dbReference>
<keyword evidence="5" id="KW-1133">Transmembrane helix</keyword>